<keyword evidence="5 10" id="KW-0812">Transmembrane</keyword>
<feature type="transmembrane region" description="Helical" evidence="10">
    <location>
        <begin position="286"/>
        <end position="303"/>
    </location>
</feature>
<feature type="transmembrane region" description="Helical" evidence="10">
    <location>
        <begin position="211"/>
        <end position="230"/>
    </location>
</feature>
<dbReference type="EMBL" id="CP126980">
    <property type="protein sequence ID" value="WIM98191.1"/>
    <property type="molecule type" value="Genomic_DNA"/>
</dbReference>
<dbReference type="PANTHER" id="PTHR11795">
    <property type="entry name" value="BRANCHED-CHAIN AMINO ACID TRANSPORT SYSTEM PERMEASE PROTEIN LIVH"/>
    <property type="match status" value="1"/>
</dbReference>
<dbReference type="Pfam" id="PF02653">
    <property type="entry name" value="BPD_transp_2"/>
    <property type="match status" value="1"/>
</dbReference>
<proteinExistence type="inferred from homology"/>
<evidence type="ECO:0000313" key="12">
    <source>
        <dbReference type="Proteomes" id="UP001240150"/>
    </source>
</evidence>
<feature type="transmembrane region" description="Helical" evidence="10">
    <location>
        <begin position="48"/>
        <end position="65"/>
    </location>
</feature>
<dbReference type="InterPro" id="IPR052157">
    <property type="entry name" value="BCAA_transport_permease"/>
</dbReference>
<sequence length="316" mass="33072">MNFSGLIQNFGPLTITGLTQGAIIALFALGYTLVYGVLRLINFAHSEVFLLGTYAALISWGWFGLDQNSATPSVGAVLGYLVLGLVAAIIISGLTALTVELVAYRPLRKRNAPPLAFLITAIGASLVISEVVGVVTHRGPRGVPPLIQPKAVITIGNMEITNLQILIIVLALVMMFLLDRFINGSRLGRGIRAVAQNPDSAALMGVNKSRVIALVFLIGGLMAGVAAVMYDLKVGVTKFDAGFLLGIEAFTAAVLGGIGNLRGALLGGLLLGLVQNYAAGLFGTEWLHAVGFVALVLILLFRPTGLLGESLGRARA</sequence>
<dbReference type="PANTHER" id="PTHR11795:SF371">
    <property type="entry name" value="HIGH-AFFINITY BRANCHED-CHAIN AMINO ACID TRANSPORT SYSTEM PERMEASE PROTEIN LIVH"/>
    <property type="match status" value="1"/>
</dbReference>
<name>A0ABY8WMD8_9ACTN</name>
<keyword evidence="12" id="KW-1185">Reference proteome</keyword>
<evidence type="ECO:0000256" key="3">
    <source>
        <dbReference type="ARBA" id="ARBA00022475"/>
    </source>
</evidence>
<keyword evidence="2" id="KW-0813">Transport</keyword>
<keyword evidence="3" id="KW-1003">Cell membrane</keyword>
<evidence type="ECO:0000256" key="6">
    <source>
        <dbReference type="ARBA" id="ARBA00022970"/>
    </source>
</evidence>
<evidence type="ECO:0000313" key="11">
    <source>
        <dbReference type="EMBL" id="WIM98191.1"/>
    </source>
</evidence>
<keyword evidence="6" id="KW-0029">Amino-acid transport</keyword>
<keyword evidence="4" id="KW-0997">Cell inner membrane</keyword>
<feature type="transmembrane region" description="Helical" evidence="10">
    <location>
        <begin position="163"/>
        <end position="182"/>
    </location>
</feature>
<evidence type="ECO:0000256" key="10">
    <source>
        <dbReference type="SAM" id="Phobius"/>
    </source>
</evidence>
<gene>
    <name evidence="11" type="ORF">ACTOB_001777</name>
</gene>
<evidence type="ECO:0000256" key="2">
    <source>
        <dbReference type="ARBA" id="ARBA00022448"/>
    </source>
</evidence>
<keyword evidence="8 10" id="KW-0472">Membrane</keyword>
<accession>A0ABY8WMD8</accession>
<evidence type="ECO:0000256" key="7">
    <source>
        <dbReference type="ARBA" id="ARBA00022989"/>
    </source>
</evidence>
<feature type="transmembrane region" description="Helical" evidence="10">
    <location>
        <begin position="115"/>
        <end position="136"/>
    </location>
</feature>
<evidence type="ECO:0000256" key="9">
    <source>
        <dbReference type="ARBA" id="ARBA00037998"/>
    </source>
</evidence>
<evidence type="ECO:0000256" key="8">
    <source>
        <dbReference type="ARBA" id="ARBA00023136"/>
    </source>
</evidence>
<dbReference type="CDD" id="cd06582">
    <property type="entry name" value="TM_PBP1_LivH_like"/>
    <property type="match status" value="1"/>
</dbReference>
<protein>
    <submittedName>
        <fullName evidence="11">Branched-chain amino acid ABC transporter permease</fullName>
    </submittedName>
</protein>
<dbReference type="RefSeq" id="WP_284919579.1">
    <property type="nucleotide sequence ID" value="NZ_CP126980.1"/>
</dbReference>
<dbReference type="InterPro" id="IPR001851">
    <property type="entry name" value="ABC_transp_permease"/>
</dbReference>
<comment type="similarity">
    <text evidence="9">Belongs to the binding-protein-dependent transport system permease family. LivHM subfamily.</text>
</comment>
<reference evidence="11 12" key="1">
    <citation type="submission" date="2023-06" db="EMBL/GenBank/DDBJ databases">
        <authorList>
            <person name="Yushchuk O."/>
            <person name="Binda E."/>
            <person name="Ruckert-Reed C."/>
            <person name="Fedorenko V."/>
            <person name="Kalinowski J."/>
            <person name="Marinelli F."/>
        </authorList>
    </citation>
    <scope>NUCLEOTIDE SEQUENCE [LARGE SCALE GENOMIC DNA]</scope>
    <source>
        <strain evidence="11 12">NRRL 3884</strain>
    </source>
</reference>
<organism evidence="11 12">
    <name type="scientific">Actinoplanes oblitus</name>
    <dbReference type="NCBI Taxonomy" id="3040509"/>
    <lineage>
        <taxon>Bacteria</taxon>
        <taxon>Bacillati</taxon>
        <taxon>Actinomycetota</taxon>
        <taxon>Actinomycetes</taxon>
        <taxon>Micromonosporales</taxon>
        <taxon>Micromonosporaceae</taxon>
        <taxon>Actinoplanes</taxon>
    </lineage>
</organism>
<evidence type="ECO:0000256" key="4">
    <source>
        <dbReference type="ARBA" id="ARBA00022519"/>
    </source>
</evidence>
<feature type="transmembrane region" description="Helical" evidence="10">
    <location>
        <begin position="20"/>
        <end position="41"/>
    </location>
</feature>
<dbReference type="Proteomes" id="UP001240150">
    <property type="component" value="Chromosome"/>
</dbReference>
<feature type="transmembrane region" description="Helical" evidence="10">
    <location>
        <begin position="250"/>
        <end position="274"/>
    </location>
</feature>
<comment type="subcellular location">
    <subcellularLocation>
        <location evidence="1">Cell membrane</location>
        <topology evidence="1">Multi-pass membrane protein</topology>
    </subcellularLocation>
</comment>
<evidence type="ECO:0000256" key="1">
    <source>
        <dbReference type="ARBA" id="ARBA00004651"/>
    </source>
</evidence>
<keyword evidence="7 10" id="KW-1133">Transmembrane helix</keyword>
<feature type="transmembrane region" description="Helical" evidence="10">
    <location>
        <begin position="77"/>
        <end position="103"/>
    </location>
</feature>
<evidence type="ECO:0000256" key="5">
    <source>
        <dbReference type="ARBA" id="ARBA00022692"/>
    </source>
</evidence>